<evidence type="ECO:0000256" key="1">
    <source>
        <dbReference type="SAM" id="MobiDB-lite"/>
    </source>
</evidence>
<dbReference type="HOGENOM" id="CLU_028984_0_0_1"/>
<feature type="domain" description="Chromo" evidence="2">
    <location>
        <begin position="365"/>
        <end position="423"/>
    </location>
</feature>
<feature type="compositionally biased region" description="Polar residues" evidence="1">
    <location>
        <begin position="1"/>
        <end position="10"/>
    </location>
</feature>
<dbReference type="STRING" id="765440.A0A0C3CNE2"/>
<dbReference type="CDD" id="cd00024">
    <property type="entry name" value="CD_CSD"/>
    <property type="match status" value="1"/>
</dbReference>
<dbReference type="Proteomes" id="UP000054166">
    <property type="component" value="Unassembled WGS sequence"/>
</dbReference>
<name>A0A0C3CNE2_PILCF</name>
<dbReference type="InterPro" id="IPR040684">
    <property type="entry name" value="HMUDK_hel"/>
</dbReference>
<dbReference type="OrthoDB" id="433924at2759"/>
<evidence type="ECO:0000313" key="3">
    <source>
        <dbReference type="EMBL" id="KIM91227.1"/>
    </source>
</evidence>
<reference evidence="3 4" key="1">
    <citation type="submission" date="2014-04" db="EMBL/GenBank/DDBJ databases">
        <authorList>
            <consortium name="DOE Joint Genome Institute"/>
            <person name="Kuo A."/>
            <person name="Tarkka M."/>
            <person name="Buscot F."/>
            <person name="Kohler A."/>
            <person name="Nagy L.G."/>
            <person name="Floudas D."/>
            <person name="Copeland A."/>
            <person name="Barry K.W."/>
            <person name="Cichocki N."/>
            <person name="Veneault-Fourrey C."/>
            <person name="LaButti K."/>
            <person name="Lindquist E.A."/>
            <person name="Lipzen A."/>
            <person name="Lundell T."/>
            <person name="Morin E."/>
            <person name="Murat C."/>
            <person name="Sun H."/>
            <person name="Tunlid A."/>
            <person name="Henrissat B."/>
            <person name="Grigoriev I.V."/>
            <person name="Hibbett D.S."/>
            <person name="Martin F."/>
            <person name="Nordberg H.P."/>
            <person name="Cantor M.N."/>
            <person name="Hua S.X."/>
        </authorList>
    </citation>
    <scope>NUCLEOTIDE SEQUENCE [LARGE SCALE GENOMIC DNA]</scope>
    <source>
        <strain evidence="3 4">F 1598</strain>
    </source>
</reference>
<sequence length="440" mass="50162">MTRTHTSNQYLKPAPRKARLSSARDAAKKPPSQPKKAPAGKTTYNICGEKLVATEVFDTFWQFAAERKSIYDKRTTGEAAPWTDDPVLQKGRFCNTFRLTDATCQYVIKWVIGTGLQTPSELVFRVVLFDTFTRIDTWEYLVREIGAPTWATYKRDTYRNALRRAKDSGIALYTGSFQKPAPKHGYPDNFVNHLKLLELLMEDDLPGRFVAATRMADVFDWLLTFKGMGTFNAYQLLLNLTYTGLADFSDADSFVVLGPGSRAGLKRCFTQDLSPDQLLDIIRWMKSTQHEHFSRLGLSCTLGPPGSNHHRMQLCDIEHTLCEVDKYVRMHRTGHKGKRGFEASKGPTPEFCLPSKFSDDTEELWIVARIGGKRTREGIRYYQVFWEGFVEPSWEPADMIEEDAPLAVKAFLDNTPSSSNKRLDSACVSCRHRKRRCNHQ</sequence>
<dbReference type="InParanoid" id="A0A0C3CNE2"/>
<dbReference type="SUPFAM" id="SSF54160">
    <property type="entry name" value="Chromo domain-like"/>
    <property type="match status" value="1"/>
</dbReference>
<gene>
    <name evidence="3" type="ORF">PILCRDRAFT_811738</name>
</gene>
<reference evidence="4" key="2">
    <citation type="submission" date="2015-01" db="EMBL/GenBank/DDBJ databases">
        <title>Evolutionary Origins and Diversification of the Mycorrhizal Mutualists.</title>
        <authorList>
            <consortium name="DOE Joint Genome Institute"/>
            <consortium name="Mycorrhizal Genomics Consortium"/>
            <person name="Kohler A."/>
            <person name="Kuo A."/>
            <person name="Nagy L.G."/>
            <person name="Floudas D."/>
            <person name="Copeland A."/>
            <person name="Barry K.W."/>
            <person name="Cichocki N."/>
            <person name="Veneault-Fourrey C."/>
            <person name="LaButti K."/>
            <person name="Lindquist E.A."/>
            <person name="Lipzen A."/>
            <person name="Lundell T."/>
            <person name="Morin E."/>
            <person name="Murat C."/>
            <person name="Riley R."/>
            <person name="Ohm R."/>
            <person name="Sun H."/>
            <person name="Tunlid A."/>
            <person name="Henrissat B."/>
            <person name="Grigoriev I.V."/>
            <person name="Hibbett D.S."/>
            <person name="Martin F."/>
        </authorList>
    </citation>
    <scope>NUCLEOTIDE SEQUENCE [LARGE SCALE GENOMIC DNA]</scope>
    <source>
        <strain evidence="4">F 1598</strain>
    </source>
</reference>
<dbReference type="Gene3D" id="2.40.50.40">
    <property type="match status" value="1"/>
</dbReference>
<organism evidence="3 4">
    <name type="scientific">Piloderma croceum (strain F 1598)</name>
    <dbReference type="NCBI Taxonomy" id="765440"/>
    <lineage>
        <taxon>Eukaryota</taxon>
        <taxon>Fungi</taxon>
        <taxon>Dikarya</taxon>
        <taxon>Basidiomycota</taxon>
        <taxon>Agaricomycotina</taxon>
        <taxon>Agaricomycetes</taxon>
        <taxon>Agaricomycetidae</taxon>
        <taxon>Atheliales</taxon>
        <taxon>Atheliaceae</taxon>
        <taxon>Piloderma</taxon>
    </lineage>
</organism>
<feature type="region of interest" description="Disordered" evidence="1">
    <location>
        <begin position="1"/>
        <end position="41"/>
    </location>
</feature>
<accession>A0A0C3CNE2</accession>
<dbReference type="AlphaFoldDB" id="A0A0C3CNE2"/>
<evidence type="ECO:0000259" key="2">
    <source>
        <dbReference type="PROSITE" id="PS50013"/>
    </source>
</evidence>
<evidence type="ECO:0000313" key="4">
    <source>
        <dbReference type="Proteomes" id="UP000054166"/>
    </source>
</evidence>
<protein>
    <recommendedName>
        <fullName evidence="2">Chromo domain-containing protein</fullName>
    </recommendedName>
</protein>
<dbReference type="PROSITE" id="PS50013">
    <property type="entry name" value="CHROMO_2"/>
    <property type="match status" value="1"/>
</dbReference>
<dbReference type="Pfam" id="PF18723">
    <property type="entry name" value="HMUDK_hel"/>
    <property type="match status" value="1"/>
</dbReference>
<proteinExistence type="predicted"/>
<dbReference type="InterPro" id="IPR016197">
    <property type="entry name" value="Chromo-like_dom_sf"/>
</dbReference>
<dbReference type="EMBL" id="KN832972">
    <property type="protein sequence ID" value="KIM91227.1"/>
    <property type="molecule type" value="Genomic_DNA"/>
</dbReference>
<dbReference type="GO" id="GO:0006338">
    <property type="term" value="P:chromatin remodeling"/>
    <property type="evidence" value="ECO:0007669"/>
    <property type="project" value="UniProtKB-ARBA"/>
</dbReference>
<keyword evidence="4" id="KW-1185">Reference proteome</keyword>
<dbReference type="InterPro" id="IPR000953">
    <property type="entry name" value="Chromo/chromo_shadow_dom"/>
</dbReference>